<protein>
    <recommendedName>
        <fullName evidence="4">DUF3068 domain-containing protein</fullName>
    </recommendedName>
</protein>
<reference evidence="2 3" key="1">
    <citation type="submission" date="2019-03" db="EMBL/GenBank/DDBJ databases">
        <title>Genomics of glacier-inhabiting Cryobacterium strains.</title>
        <authorList>
            <person name="Liu Q."/>
            <person name="Xin Y.-H."/>
        </authorList>
    </citation>
    <scope>NUCLEOTIDE SEQUENCE [LARGE SCALE GENOMIC DNA]</scope>
    <source>
        <strain evidence="2 3">Hh14</strain>
    </source>
</reference>
<comment type="caution">
    <text evidence="2">The sequence shown here is derived from an EMBL/GenBank/DDBJ whole genome shotgun (WGS) entry which is preliminary data.</text>
</comment>
<organism evidence="2 3">
    <name type="scientific">Cryobacterium frigoriphilum</name>
    <dbReference type="NCBI Taxonomy" id="1259150"/>
    <lineage>
        <taxon>Bacteria</taxon>
        <taxon>Bacillati</taxon>
        <taxon>Actinomycetota</taxon>
        <taxon>Actinomycetes</taxon>
        <taxon>Micrococcales</taxon>
        <taxon>Microbacteriaceae</taxon>
        <taxon>Cryobacterium</taxon>
    </lineage>
</organism>
<proteinExistence type="predicted"/>
<dbReference type="EMBL" id="SOHE01000083">
    <property type="protein sequence ID" value="TFD45666.1"/>
    <property type="molecule type" value="Genomic_DNA"/>
</dbReference>
<evidence type="ECO:0008006" key="4">
    <source>
        <dbReference type="Google" id="ProtNLM"/>
    </source>
</evidence>
<name>A0A4R8ZU84_9MICO</name>
<feature type="chain" id="PRO_5038927176" description="DUF3068 domain-containing protein" evidence="1">
    <location>
        <begin position="26"/>
        <end position="271"/>
    </location>
</feature>
<sequence>MKSPSHSVLGLALSAGILSASILTASTGCAPAQVITPASAADLPRGSTPVQLDPSAFSVTIDNPYWPMMPGTQWTYRETDGTGDELTVTVTVTHDTRLIANGITARVVRDTVRRGSEVIEDTFDWYAQDHQGTVWYLGEDTAEFENGVISSTAGSFEAGVDGALPGVVMPADPVVGLSYRQEYYAGEAEDNGEVLSRSELAQVPFGQFSDVVLTKDTITIEPDVAQYKLYAPGIGPVLVVDVSGGAGGREELVSMSTVPLGTGTGPLGAPQ</sequence>
<evidence type="ECO:0000313" key="2">
    <source>
        <dbReference type="EMBL" id="TFD45666.1"/>
    </source>
</evidence>
<dbReference type="Proteomes" id="UP000297447">
    <property type="component" value="Unassembled WGS sequence"/>
</dbReference>
<keyword evidence="3" id="KW-1185">Reference proteome</keyword>
<dbReference type="PROSITE" id="PS51257">
    <property type="entry name" value="PROKAR_LIPOPROTEIN"/>
    <property type="match status" value="1"/>
</dbReference>
<accession>A0A4R8ZU84</accession>
<gene>
    <name evidence="2" type="ORF">E3T55_18590</name>
</gene>
<evidence type="ECO:0000256" key="1">
    <source>
        <dbReference type="SAM" id="SignalP"/>
    </source>
</evidence>
<dbReference type="OrthoDB" id="9151379at2"/>
<feature type="signal peptide" evidence="1">
    <location>
        <begin position="1"/>
        <end position="25"/>
    </location>
</feature>
<dbReference type="AlphaFoldDB" id="A0A4R8ZU84"/>
<keyword evidence="1" id="KW-0732">Signal</keyword>
<dbReference type="RefSeq" id="WP_134521027.1">
    <property type="nucleotide sequence ID" value="NZ_SOHE01000083.1"/>
</dbReference>
<evidence type="ECO:0000313" key="3">
    <source>
        <dbReference type="Proteomes" id="UP000297447"/>
    </source>
</evidence>